<dbReference type="AlphaFoldDB" id="A0A6H2A3Y3"/>
<organism evidence="1">
    <name type="scientific">viral metagenome</name>
    <dbReference type="NCBI Taxonomy" id="1070528"/>
    <lineage>
        <taxon>unclassified sequences</taxon>
        <taxon>metagenomes</taxon>
        <taxon>organismal metagenomes</taxon>
    </lineage>
</organism>
<protein>
    <submittedName>
        <fullName evidence="1">Uncharacterized protein</fullName>
    </submittedName>
</protein>
<sequence>MSKKSKDLPTIWEQLTPEQQRALLKWFEDVFKPVAQSLNDLVAWFERFLEKLAEEMRRT</sequence>
<evidence type="ECO:0000313" key="1">
    <source>
        <dbReference type="EMBL" id="QJA54906.1"/>
    </source>
</evidence>
<gene>
    <name evidence="1" type="ORF">TM448A06145_0003</name>
</gene>
<accession>A0A6H2A3Y3</accession>
<reference evidence="1" key="1">
    <citation type="submission" date="2020-03" db="EMBL/GenBank/DDBJ databases">
        <title>The deep terrestrial virosphere.</title>
        <authorList>
            <person name="Holmfeldt K."/>
            <person name="Nilsson E."/>
            <person name="Simone D."/>
            <person name="Lopez-Fernandez M."/>
            <person name="Wu X."/>
            <person name="de Brujin I."/>
            <person name="Lundin D."/>
            <person name="Andersson A."/>
            <person name="Bertilsson S."/>
            <person name="Dopson M."/>
        </authorList>
    </citation>
    <scope>NUCLEOTIDE SEQUENCE</scope>
    <source>
        <strain evidence="1">TM448A06145</strain>
    </source>
</reference>
<dbReference type="EMBL" id="MT144549">
    <property type="protein sequence ID" value="QJA54906.1"/>
    <property type="molecule type" value="Genomic_DNA"/>
</dbReference>
<proteinExistence type="predicted"/>
<name>A0A6H2A3Y3_9ZZZZ</name>